<evidence type="ECO:0000313" key="2">
    <source>
        <dbReference type="Proteomes" id="UP000324222"/>
    </source>
</evidence>
<evidence type="ECO:0000313" key="1">
    <source>
        <dbReference type="EMBL" id="MPC50077.1"/>
    </source>
</evidence>
<dbReference type="EMBL" id="VSRR010009267">
    <property type="protein sequence ID" value="MPC50077.1"/>
    <property type="molecule type" value="Genomic_DNA"/>
</dbReference>
<gene>
    <name evidence="1" type="ORF">E2C01_043899</name>
</gene>
<accession>A0A5B7FXD2</accession>
<dbReference type="AlphaFoldDB" id="A0A5B7FXD2"/>
<keyword evidence="2" id="KW-1185">Reference proteome</keyword>
<sequence>MSKLKLKMSLQERGTNGSSDLAWGLWECSPTLSTSLSRRDHPRRYLPVYQGDLVSYLTRFERIAALLNIPQDNYAIRLGGLLSGKLAEIFTTLADDLICDYPKLKSSP</sequence>
<proteinExistence type="predicted"/>
<protein>
    <submittedName>
        <fullName evidence="1">Uncharacterized protein</fullName>
    </submittedName>
</protein>
<reference evidence="1 2" key="1">
    <citation type="submission" date="2019-05" db="EMBL/GenBank/DDBJ databases">
        <title>Another draft genome of Portunus trituberculatus and its Hox gene families provides insights of decapod evolution.</title>
        <authorList>
            <person name="Jeong J.-H."/>
            <person name="Song I."/>
            <person name="Kim S."/>
            <person name="Choi T."/>
            <person name="Kim D."/>
            <person name="Ryu S."/>
            <person name="Kim W."/>
        </authorList>
    </citation>
    <scope>NUCLEOTIDE SEQUENCE [LARGE SCALE GENOMIC DNA]</scope>
    <source>
        <tissue evidence="1">Muscle</tissue>
    </source>
</reference>
<name>A0A5B7FXD2_PORTR</name>
<dbReference type="Proteomes" id="UP000324222">
    <property type="component" value="Unassembled WGS sequence"/>
</dbReference>
<organism evidence="1 2">
    <name type="scientific">Portunus trituberculatus</name>
    <name type="common">Swimming crab</name>
    <name type="synonym">Neptunus trituberculatus</name>
    <dbReference type="NCBI Taxonomy" id="210409"/>
    <lineage>
        <taxon>Eukaryota</taxon>
        <taxon>Metazoa</taxon>
        <taxon>Ecdysozoa</taxon>
        <taxon>Arthropoda</taxon>
        <taxon>Crustacea</taxon>
        <taxon>Multicrustacea</taxon>
        <taxon>Malacostraca</taxon>
        <taxon>Eumalacostraca</taxon>
        <taxon>Eucarida</taxon>
        <taxon>Decapoda</taxon>
        <taxon>Pleocyemata</taxon>
        <taxon>Brachyura</taxon>
        <taxon>Eubrachyura</taxon>
        <taxon>Portunoidea</taxon>
        <taxon>Portunidae</taxon>
        <taxon>Portuninae</taxon>
        <taxon>Portunus</taxon>
    </lineage>
</organism>
<comment type="caution">
    <text evidence="1">The sequence shown here is derived from an EMBL/GenBank/DDBJ whole genome shotgun (WGS) entry which is preliminary data.</text>
</comment>